<evidence type="ECO:0000256" key="7">
    <source>
        <dbReference type="SAM" id="MobiDB-lite"/>
    </source>
</evidence>
<dbReference type="PANTHER" id="PTHR34072">
    <property type="entry name" value="ENZYMATIC POLYPROTEIN-RELATED"/>
    <property type="match status" value="1"/>
</dbReference>
<accession>A0A5N6P8Q2</accession>
<dbReference type="GO" id="GO:0016787">
    <property type="term" value="F:hydrolase activity"/>
    <property type="evidence" value="ECO:0007669"/>
    <property type="project" value="UniProtKB-KW"/>
</dbReference>
<gene>
    <name evidence="9" type="ORF">E3N88_13127</name>
</gene>
<evidence type="ECO:0000313" key="10">
    <source>
        <dbReference type="Proteomes" id="UP000326396"/>
    </source>
</evidence>
<name>A0A5N6P8Q2_9ASTR</name>
<dbReference type="PANTHER" id="PTHR34072:SF57">
    <property type="entry name" value="RNA-DIRECTED DNA POLYMERASE"/>
    <property type="match status" value="1"/>
</dbReference>
<reference evidence="9 10" key="1">
    <citation type="submission" date="2019-05" db="EMBL/GenBank/DDBJ databases">
        <title>Mikania micrantha, genome provides insights into the molecular mechanism of rapid growth.</title>
        <authorList>
            <person name="Liu B."/>
        </authorList>
    </citation>
    <scope>NUCLEOTIDE SEQUENCE [LARGE SCALE GENOMIC DNA]</scope>
    <source>
        <strain evidence="9">NLD-2019</strain>
        <tissue evidence="9">Leaf</tissue>
    </source>
</reference>
<dbReference type="EMBL" id="SZYD01000006">
    <property type="protein sequence ID" value="KAD5961654.1"/>
    <property type="molecule type" value="Genomic_DNA"/>
</dbReference>
<dbReference type="GO" id="GO:0003964">
    <property type="term" value="F:RNA-directed DNA polymerase activity"/>
    <property type="evidence" value="ECO:0007669"/>
    <property type="project" value="UniProtKB-KW"/>
</dbReference>
<keyword evidence="3" id="KW-0540">Nuclease</keyword>
<feature type="region of interest" description="Disordered" evidence="7">
    <location>
        <begin position="499"/>
        <end position="530"/>
    </location>
</feature>
<feature type="domain" description="Reverse transcriptase RNase H-like" evidence="8">
    <location>
        <begin position="2"/>
        <end position="96"/>
    </location>
</feature>
<feature type="region of interest" description="Disordered" evidence="7">
    <location>
        <begin position="355"/>
        <end position="409"/>
    </location>
</feature>
<proteinExistence type="predicted"/>
<dbReference type="Proteomes" id="UP000326396">
    <property type="component" value="Linkage Group LG14"/>
</dbReference>
<evidence type="ECO:0000256" key="2">
    <source>
        <dbReference type="ARBA" id="ARBA00022695"/>
    </source>
</evidence>
<evidence type="ECO:0000313" key="9">
    <source>
        <dbReference type="EMBL" id="KAD5961654.1"/>
    </source>
</evidence>
<keyword evidence="6" id="KW-0695">RNA-directed DNA polymerase</keyword>
<dbReference type="CDD" id="cd09274">
    <property type="entry name" value="RNase_HI_RT_Ty3"/>
    <property type="match status" value="1"/>
</dbReference>
<evidence type="ECO:0000256" key="5">
    <source>
        <dbReference type="ARBA" id="ARBA00022801"/>
    </source>
</evidence>
<keyword evidence="1" id="KW-0808">Transferase</keyword>
<organism evidence="9 10">
    <name type="scientific">Mikania micrantha</name>
    <name type="common">bitter vine</name>
    <dbReference type="NCBI Taxonomy" id="192012"/>
    <lineage>
        <taxon>Eukaryota</taxon>
        <taxon>Viridiplantae</taxon>
        <taxon>Streptophyta</taxon>
        <taxon>Embryophyta</taxon>
        <taxon>Tracheophyta</taxon>
        <taxon>Spermatophyta</taxon>
        <taxon>Magnoliopsida</taxon>
        <taxon>eudicotyledons</taxon>
        <taxon>Gunneridae</taxon>
        <taxon>Pentapetalae</taxon>
        <taxon>asterids</taxon>
        <taxon>campanulids</taxon>
        <taxon>Asterales</taxon>
        <taxon>Asteraceae</taxon>
        <taxon>Asteroideae</taxon>
        <taxon>Heliantheae alliance</taxon>
        <taxon>Eupatorieae</taxon>
        <taxon>Mikania</taxon>
    </lineage>
</organism>
<evidence type="ECO:0000256" key="4">
    <source>
        <dbReference type="ARBA" id="ARBA00022759"/>
    </source>
</evidence>
<evidence type="ECO:0000256" key="6">
    <source>
        <dbReference type="ARBA" id="ARBA00022918"/>
    </source>
</evidence>
<feature type="compositionally biased region" description="Acidic residues" evidence="7">
    <location>
        <begin position="502"/>
        <end position="525"/>
    </location>
</feature>
<keyword evidence="10" id="KW-1185">Reference proteome</keyword>
<evidence type="ECO:0000259" key="8">
    <source>
        <dbReference type="Pfam" id="PF17917"/>
    </source>
</evidence>
<evidence type="ECO:0000256" key="1">
    <source>
        <dbReference type="ARBA" id="ARBA00022679"/>
    </source>
</evidence>
<keyword evidence="2" id="KW-0548">Nucleotidyltransferase</keyword>
<dbReference type="InterPro" id="IPR041373">
    <property type="entry name" value="RT_RNaseH"/>
</dbReference>
<sequence length="637" mass="74156">MCDASDYVVGAVLGQQVDKKLVAIYYASKTLSDVQFNYTTTEKKLLVMVFALDKFRSYLWGSKVIIYSDHTAVKYLMHKKDAKPWLIRWIILLQEFDLEIHDKKGSENVEAYHLSRVIHNEKEQGFDTKETFPNEQLLHVSTEPWYASFANYLAACTLSEHWTKRRKQQFLAQAKYYIWDEPDLFKVGADQLIRRCIPDSKIPSVLQHLHASACGGHFSGLKTRHKVLSCGLQSQNQTVHDVKLHLSKFEVGQKVWLYNYKLKLLLGKFKSKWTVPCSIIRVGNFEIEDFEDHLRQVVNGYRLKSYMEASDIKSMVLICSNVKAIWVSCGNAREIKHLLGYVVFDYAYSDNGEGTCGTDTEKERGNKHLNKGQVQDRKQLPRRGTLLVDNDDSEEEQNPQMRASERRQMEVEVENIPKPTWQRDEHLSTLPEVWKEELYHEKMDKLKRKEDAMVTERVVLTPECTALGIVECFQRLGVEVVMSFTTIRRAVPFDSLRAGLAESDDEDQSDGLDHEEEGDEDEGDDPKDFHQWPPIAHLNWDLNSLAYELNRRHRERQESIARSNTYFAQQEINARYMDNEQIRHYEDCYAGRPYRAHPQPVDWSTSREIDRLVTQYPYPYPYPQTHSSSWVSLPPPA</sequence>
<dbReference type="OrthoDB" id="10055717at2759"/>
<dbReference type="GO" id="GO:0004519">
    <property type="term" value="F:endonuclease activity"/>
    <property type="evidence" value="ECO:0007669"/>
    <property type="project" value="UniProtKB-KW"/>
</dbReference>
<keyword evidence="5" id="KW-0378">Hydrolase</keyword>
<dbReference type="AlphaFoldDB" id="A0A5N6P8Q2"/>
<dbReference type="SUPFAM" id="SSF56672">
    <property type="entry name" value="DNA/RNA polymerases"/>
    <property type="match status" value="1"/>
</dbReference>
<keyword evidence="4" id="KW-0255">Endonuclease</keyword>
<dbReference type="Pfam" id="PF17917">
    <property type="entry name" value="RT_RNaseH"/>
    <property type="match status" value="1"/>
</dbReference>
<dbReference type="InterPro" id="IPR043502">
    <property type="entry name" value="DNA/RNA_pol_sf"/>
</dbReference>
<protein>
    <recommendedName>
        <fullName evidence="8">Reverse transcriptase RNase H-like domain-containing protein</fullName>
    </recommendedName>
</protein>
<evidence type="ECO:0000256" key="3">
    <source>
        <dbReference type="ARBA" id="ARBA00022722"/>
    </source>
</evidence>
<comment type="caution">
    <text evidence="9">The sequence shown here is derived from an EMBL/GenBank/DDBJ whole genome shotgun (WGS) entry which is preliminary data.</text>
</comment>
<dbReference type="Gene3D" id="3.10.20.370">
    <property type="match status" value="1"/>
</dbReference>